<dbReference type="GO" id="GO:0016740">
    <property type="term" value="F:transferase activity"/>
    <property type="evidence" value="ECO:0007669"/>
    <property type="project" value="UniProtKB-KW"/>
</dbReference>
<proteinExistence type="predicted"/>
<dbReference type="PANTHER" id="PTHR22916">
    <property type="entry name" value="GLYCOSYLTRANSFERASE"/>
    <property type="match status" value="1"/>
</dbReference>
<dbReference type="InterPro" id="IPR029044">
    <property type="entry name" value="Nucleotide-diphossugar_trans"/>
</dbReference>
<dbReference type="Pfam" id="PF00535">
    <property type="entry name" value="Glycos_transf_2"/>
    <property type="match status" value="1"/>
</dbReference>
<dbReference type="SUPFAM" id="SSF53448">
    <property type="entry name" value="Nucleotide-diphospho-sugar transferases"/>
    <property type="match status" value="1"/>
</dbReference>
<dbReference type="Gene3D" id="3.90.550.10">
    <property type="entry name" value="Spore Coat Polysaccharide Biosynthesis Protein SpsA, Chain A"/>
    <property type="match status" value="1"/>
</dbReference>
<dbReference type="AlphaFoldDB" id="A0A7Y0L8D4"/>
<keyword evidence="3" id="KW-1185">Reference proteome</keyword>
<organism evidence="2 3">
    <name type="scientific">Sulfobacillus harzensis</name>
    <dbReference type="NCBI Taxonomy" id="2729629"/>
    <lineage>
        <taxon>Bacteria</taxon>
        <taxon>Bacillati</taxon>
        <taxon>Bacillota</taxon>
        <taxon>Clostridia</taxon>
        <taxon>Eubacteriales</taxon>
        <taxon>Clostridiales Family XVII. Incertae Sedis</taxon>
        <taxon>Sulfobacillus</taxon>
    </lineage>
</organism>
<dbReference type="Proteomes" id="UP000533476">
    <property type="component" value="Unassembled WGS sequence"/>
</dbReference>
<dbReference type="EMBL" id="JABBVZ010000102">
    <property type="protein sequence ID" value="NMP24345.1"/>
    <property type="molecule type" value="Genomic_DNA"/>
</dbReference>
<comment type="caution">
    <text evidence="2">The sequence shown here is derived from an EMBL/GenBank/DDBJ whole genome shotgun (WGS) entry which is preliminary data.</text>
</comment>
<evidence type="ECO:0000313" key="2">
    <source>
        <dbReference type="EMBL" id="NMP24345.1"/>
    </source>
</evidence>
<dbReference type="RefSeq" id="WP_169102398.1">
    <property type="nucleotide sequence ID" value="NZ_JABBVZ010000102.1"/>
</dbReference>
<accession>A0A7Y0L8D4</accession>
<dbReference type="InterPro" id="IPR001173">
    <property type="entry name" value="Glyco_trans_2-like"/>
</dbReference>
<evidence type="ECO:0000259" key="1">
    <source>
        <dbReference type="Pfam" id="PF00535"/>
    </source>
</evidence>
<dbReference type="CDD" id="cd00761">
    <property type="entry name" value="Glyco_tranf_GTA_type"/>
    <property type="match status" value="1"/>
</dbReference>
<dbReference type="PANTHER" id="PTHR22916:SF64">
    <property type="entry name" value="TRANSFERASE, PUTATIVE-RELATED"/>
    <property type="match status" value="1"/>
</dbReference>
<reference evidence="2 3" key="1">
    <citation type="submission" date="2020-04" db="EMBL/GenBank/DDBJ databases">
        <authorList>
            <person name="Zhang R."/>
            <person name="Schippers A."/>
        </authorList>
    </citation>
    <scope>NUCLEOTIDE SEQUENCE [LARGE SCALE GENOMIC DNA]</scope>
    <source>
        <strain evidence="2 3">DSM 109850</strain>
    </source>
</reference>
<name>A0A7Y0L8D4_9FIRM</name>
<sequence length="300" mass="33916">MNNSLPLPLVSVVIPSYNSEQFVDAALSSAASQTWPKLEVVVVDDGSTDGTSKHYAKYDQLPNWRIYRLPRNRGARFAYNFGLMHVRGEYMMFLDADDILFPEYVEATMFKILADKADMGFSNLYVMEGHTPTDKTCYGKPRHPAFDYAFGGPENEFPQSHQALRELIVRSASIGPRAIYKTELFSMFGPEDHRLRISHDWLRHIQFVLGGAACVYNPEPLGYYRVHPNGNSQRDPVASGVDALKAINIVLSGEVGVLTAEERNAITGLWKNYRLMLFQALARSDMSTSQIVEWIVRQQI</sequence>
<evidence type="ECO:0000313" key="3">
    <source>
        <dbReference type="Proteomes" id="UP000533476"/>
    </source>
</evidence>
<protein>
    <submittedName>
        <fullName evidence="2">Glycosyltransferase family 2 protein</fullName>
    </submittedName>
</protein>
<keyword evidence="2" id="KW-0808">Transferase</keyword>
<gene>
    <name evidence="2" type="ORF">HIJ39_18605</name>
</gene>
<feature type="domain" description="Glycosyltransferase 2-like" evidence="1">
    <location>
        <begin position="11"/>
        <end position="139"/>
    </location>
</feature>